<evidence type="ECO:0000256" key="4">
    <source>
        <dbReference type="ARBA" id="ARBA00004752"/>
    </source>
</evidence>
<evidence type="ECO:0000256" key="16">
    <source>
        <dbReference type="ARBA" id="ARBA00023316"/>
    </source>
</evidence>
<dbReference type="Gene3D" id="3.30.470.20">
    <property type="entry name" value="ATP-grasp fold, B domain"/>
    <property type="match status" value="1"/>
</dbReference>
<dbReference type="SUPFAM" id="SSF56059">
    <property type="entry name" value="Glutathione synthetase ATP-binding domain-like"/>
    <property type="match status" value="1"/>
</dbReference>
<dbReference type="SUPFAM" id="SSF52440">
    <property type="entry name" value="PreATP-grasp domain"/>
    <property type="match status" value="1"/>
</dbReference>
<evidence type="ECO:0000256" key="11">
    <source>
        <dbReference type="ARBA" id="ARBA00022840"/>
    </source>
</evidence>
<keyword evidence="16 18" id="KW-0961">Cell wall biogenesis/degradation</keyword>
<evidence type="ECO:0000256" key="17">
    <source>
        <dbReference type="ARBA" id="ARBA00047614"/>
    </source>
</evidence>
<keyword evidence="14 18" id="KW-0573">Peptidoglycan synthesis</keyword>
<evidence type="ECO:0000256" key="13">
    <source>
        <dbReference type="ARBA" id="ARBA00022960"/>
    </source>
</evidence>
<dbReference type="EMBL" id="FNYH01000001">
    <property type="protein sequence ID" value="SEI40243.1"/>
    <property type="molecule type" value="Genomic_DNA"/>
</dbReference>
<feature type="active site" evidence="19">
    <location>
        <position position="285"/>
    </location>
</feature>
<dbReference type="InterPro" id="IPR013815">
    <property type="entry name" value="ATP_grasp_subdomain_1"/>
</dbReference>
<dbReference type="UniPathway" id="UPA00219"/>
<dbReference type="Pfam" id="PF07478">
    <property type="entry name" value="Dala_Dala_lig_C"/>
    <property type="match status" value="1"/>
</dbReference>
<evidence type="ECO:0000256" key="2">
    <source>
        <dbReference type="ARBA" id="ARBA00003921"/>
    </source>
</evidence>
<evidence type="ECO:0000256" key="1">
    <source>
        <dbReference type="ARBA" id="ARBA00001936"/>
    </source>
</evidence>
<keyword evidence="7 18" id="KW-0963">Cytoplasm</keyword>
<dbReference type="InterPro" id="IPR011095">
    <property type="entry name" value="Dala_Dala_lig_C"/>
</dbReference>
<keyword evidence="10 21" id="KW-0547">Nucleotide-binding</keyword>
<comment type="similarity">
    <text evidence="5 18">Belongs to the D-alanine--D-alanine ligase family.</text>
</comment>
<comment type="cofactor">
    <cofactor evidence="20">
        <name>Mg(2+)</name>
        <dbReference type="ChEBI" id="CHEBI:18420"/>
    </cofactor>
    <cofactor evidence="20">
        <name>Mn(2+)</name>
        <dbReference type="ChEBI" id="CHEBI:29035"/>
    </cofactor>
    <text evidence="20">Binds 2 magnesium or manganese ions per subunit.</text>
</comment>
<evidence type="ECO:0000256" key="14">
    <source>
        <dbReference type="ARBA" id="ARBA00022984"/>
    </source>
</evidence>
<dbReference type="GO" id="GO:0008360">
    <property type="term" value="P:regulation of cell shape"/>
    <property type="evidence" value="ECO:0007669"/>
    <property type="project" value="UniProtKB-KW"/>
</dbReference>
<evidence type="ECO:0000259" key="22">
    <source>
        <dbReference type="PROSITE" id="PS50975"/>
    </source>
</evidence>
<keyword evidence="24" id="KW-1185">Reference proteome</keyword>
<comment type="subcellular location">
    <subcellularLocation>
        <location evidence="3 18">Cytoplasm</location>
    </subcellularLocation>
</comment>
<evidence type="ECO:0000256" key="7">
    <source>
        <dbReference type="ARBA" id="ARBA00022490"/>
    </source>
</evidence>
<dbReference type="InterPro" id="IPR011761">
    <property type="entry name" value="ATP-grasp"/>
</dbReference>
<dbReference type="AlphaFoldDB" id="A0A1H6Q909"/>
<feature type="active site" evidence="19">
    <location>
        <position position="154"/>
    </location>
</feature>
<dbReference type="NCBIfam" id="NF002378">
    <property type="entry name" value="PRK01372.1"/>
    <property type="match status" value="1"/>
</dbReference>
<dbReference type="InterPro" id="IPR016185">
    <property type="entry name" value="PreATP-grasp_dom_sf"/>
</dbReference>
<comment type="cofactor">
    <cofactor evidence="1">
        <name>Mn(2+)</name>
        <dbReference type="ChEBI" id="CHEBI:29035"/>
    </cofactor>
</comment>
<dbReference type="GO" id="GO:0005829">
    <property type="term" value="C:cytosol"/>
    <property type="evidence" value="ECO:0007669"/>
    <property type="project" value="TreeGrafter"/>
</dbReference>
<keyword evidence="15 20" id="KW-0464">Manganese</keyword>
<dbReference type="GO" id="GO:0008716">
    <property type="term" value="F:D-alanine-D-alanine ligase activity"/>
    <property type="evidence" value="ECO:0007669"/>
    <property type="project" value="UniProtKB-UniRule"/>
</dbReference>
<evidence type="ECO:0000256" key="3">
    <source>
        <dbReference type="ARBA" id="ARBA00004496"/>
    </source>
</evidence>
<dbReference type="Gene3D" id="3.30.1490.20">
    <property type="entry name" value="ATP-grasp fold, A domain"/>
    <property type="match status" value="1"/>
</dbReference>
<dbReference type="GO" id="GO:0071555">
    <property type="term" value="P:cell wall organization"/>
    <property type="evidence" value="ECO:0007669"/>
    <property type="project" value="UniProtKB-KW"/>
</dbReference>
<evidence type="ECO:0000313" key="24">
    <source>
        <dbReference type="Proteomes" id="UP000242999"/>
    </source>
</evidence>
<evidence type="ECO:0000256" key="18">
    <source>
        <dbReference type="HAMAP-Rule" id="MF_00047"/>
    </source>
</evidence>
<reference evidence="24" key="1">
    <citation type="submission" date="2016-10" db="EMBL/GenBank/DDBJ databases">
        <authorList>
            <person name="Varghese N."/>
            <person name="Submissions S."/>
        </authorList>
    </citation>
    <scope>NUCLEOTIDE SEQUENCE [LARGE SCALE GENOMIC DNA]</scope>
    <source>
        <strain evidence="24">DSM 7165</strain>
    </source>
</reference>
<evidence type="ECO:0000256" key="12">
    <source>
        <dbReference type="ARBA" id="ARBA00022842"/>
    </source>
</evidence>
<gene>
    <name evidence="18" type="primary">ddl</name>
    <name evidence="23" type="ORF">SAMN05421831_101302</name>
</gene>
<evidence type="ECO:0000256" key="5">
    <source>
        <dbReference type="ARBA" id="ARBA00010871"/>
    </source>
</evidence>
<dbReference type="InterPro" id="IPR000291">
    <property type="entry name" value="D-Ala_lig_Van_CS"/>
</dbReference>
<comment type="catalytic activity">
    <reaction evidence="17 18">
        <text>2 D-alanine + ATP = D-alanyl-D-alanine + ADP + phosphate + H(+)</text>
        <dbReference type="Rhea" id="RHEA:11224"/>
        <dbReference type="ChEBI" id="CHEBI:15378"/>
        <dbReference type="ChEBI" id="CHEBI:30616"/>
        <dbReference type="ChEBI" id="CHEBI:43474"/>
        <dbReference type="ChEBI" id="CHEBI:57416"/>
        <dbReference type="ChEBI" id="CHEBI:57822"/>
        <dbReference type="ChEBI" id="CHEBI:456216"/>
        <dbReference type="EC" id="6.3.2.4"/>
    </reaction>
</comment>
<dbReference type="HAMAP" id="MF_00047">
    <property type="entry name" value="Dala_Dala_lig"/>
    <property type="match status" value="1"/>
</dbReference>
<dbReference type="InterPro" id="IPR005905">
    <property type="entry name" value="D_ala_D_ala"/>
</dbReference>
<evidence type="ECO:0000256" key="15">
    <source>
        <dbReference type="ARBA" id="ARBA00023211"/>
    </source>
</evidence>
<feature type="active site" evidence="19">
    <location>
        <position position="22"/>
    </location>
</feature>
<dbReference type="InterPro" id="IPR011127">
    <property type="entry name" value="Dala_Dala_lig_N"/>
</dbReference>
<sequence>MPHTSTQALDSIAVLMGGTSAERSVSLRSGQAVATSLRQAGHPVISVDIGTNAIQQLLELTKNHQVSQVFIALHGRGGEDGCIQGVLDWLGLPYTGSGVLASALGMDKLRCKQIWQGNHLPTPDYLTLDEATCWDTVIETLGLPLIVKPVHEGSSIGITKVESRAALLEAYKIAAHHDRQVMAERWISGREFTVGILDNQALPVIGLETQHQFYDYDAKYIATDTRYLLPCGLDTQQEREIQALALQAFNAIGCEGWGRVDFMQDANGHFWLLEINTSPGMTDHSLVPQAAAAAGMSFQQLVTKILASAKCRSLGVEPA</sequence>
<dbReference type="PROSITE" id="PS00844">
    <property type="entry name" value="DALA_DALA_LIGASE_2"/>
    <property type="match status" value="1"/>
</dbReference>
<accession>A0A1H6Q909</accession>
<evidence type="ECO:0000256" key="8">
    <source>
        <dbReference type="ARBA" id="ARBA00022598"/>
    </source>
</evidence>
<dbReference type="PROSITE" id="PS00843">
    <property type="entry name" value="DALA_DALA_LIGASE_1"/>
    <property type="match status" value="1"/>
</dbReference>
<proteinExistence type="inferred from homology"/>
<dbReference type="PANTHER" id="PTHR23132:SF23">
    <property type="entry name" value="D-ALANINE--D-ALANINE LIGASE B"/>
    <property type="match status" value="1"/>
</dbReference>
<comment type="function">
    <text evidence="2 18">Cell wall formation.</text>
</comment>
<dbReference type="Gene3D" id="3.40.50.20">
    <property type="match status" value="1"/>
</dbReference>
<name>A0A1H6Q909_9GAMM</name>
<keyword evidence="12 20" id="KW-0460">Magnesium</keyword>
<dbReference type="GO" id="GO:0009252">
    <property type="term" value="P:peptidoglycan biosynthetic process"/>
    <property type="evidence" value="ECO:0007669"/>
    <property type="project" value="UniProtKB-UniRule"/>
</dbReference>
<evidence type="ECO:0000256" key="6">
    <source>
        <dbReference type="ARBA" id="ARBA00012216"/>
    </source>
</evidence>
<evidence type="ECO:0000256" key="9">
    <source>
        <dbReference type="ARBA" id="ARBA00022723"/>
    </source>
</evidence>
<dbReference type="Proteomes" id="UP000242999">
    <property type="component" value="Unassembled WGS sequence"/>
</dbReference>
<keyword evidence="11 21" id="KW-0067">ATP-binding</keyword>
<feature type="domain" description="ATP-grasp" evidence="22">
    <location>
        <begin position="112"/>
        <end position="307"/>
    </location>
</feature>
<dbReference type="RefSeq" id="WP_177166739.1">
    <property type="nucleotide sequence ID" value="NZ_FNYH01000001.1"/>
</dbReference>
<feature type="binding site" evidence="20">
    <location>
        <position position="276"/>
    </location>
    <ligand>
        <name>Mg(2+)</name>
        <dbReference type="ChEBI" id="CHEBI:18420"/>
        <label>2</label>
    </ligand>
</feature>
<dbReference type="STRING" id="64971.SAMN05421831_101302"/>
<comment type="pathway">
    <text evidence="4 18">Cell wall biogenesis; peptidoglycan biosynthesis.</text>
</comment>
<feature type="binding site" evidence="20">
    <location>
        <position position="274"/>
    </location>
    <ligand>
        <name>Mg(2+)</name>
        <dbReference type="ChEBI" id="CHEBI:18420"/>
        <label>2</label>
    </ligand>
</feature>
<dbReference type="PANTHER" id="PTHR23132">
    <property type="entry name" value="D-ALANINE--D-ALANINE LIGASE"/>
    <property type="match status" value="1"/>
</dbReference>
<organism evidence="23 24">
    <name type="scientific">Allopseudospirillum japonicum</name>
    <dbReference type="NCBI Taxonomy" id="64971"/>
    <lineage>
        <taxon>Bacteria</taxon>
        <taxon>Pseudomonadati</taxon>
        <taxon>Pseudomonadota</taxon>
        <taxon>Gammaproteobacteria</taxon>
        <taxon>Oceanospirillales</taxon>
        <taxon>Oceanospirillaceae</taxon>
        <taxon>Allopseudospirillum</taxon>
    </lineage>
</organism>
<dbReference type="PROSITE" id="PS50975">
    <property type="entry name" value="ATP_GRASP"/>
    <property type="match status" value="1"/>
</dbReference>
<evidence type="ECO:0000313" key="23">
    <source>
        <dbReference type="EMBL" id="SEI40243.1"/>
    </source>
</evidence>
<evidence type="ECO:0000256" key="10">
    <source>
        <dbReference type="ARBA" id="ARBA00022741"/>
    </source>
</evidence>
<dbReference type="EC" id="6.3.2.4" evidence="6 18"/>
<evidence type="ECO:0000256" key="21">
    <source>
        <dbReference type="PROSITE-ProRule" id="PRU00409"/>
    </source>
</evidence>
<evidence type="ECO:0000256" key="20">
    <source>
        <dbReference type="PIRSR" id="PIRSR039102-3"/>
    </source>
</evidence>
<keyword evidence="9 20" id="KW-0479">Metal-binding</keyword>
<feature type="binding site" evidence="20">
    <location>
        <position position="261"/>
    </location>
    <ligand>
        <name>Mg(2+)</name>
        <dbReference type="ChEBI" id="CHEBI:18420"/>
        <label>1</label>
    </ligand>
</feature>
<evidence type="ECO:0000256" key="19">
    <source>
        <dbReference type="PIRSR" id="PIRSR039102-1"/>
    </source>
</evidence>
<dbReference type="NCBIfam" id="TIGR01205">
    <property type="entry name" value="D_ala_D_alaTIGR"/>
    <property type="match status" value="1"/>
</dbReference>
<protein>
    <recommendedName>
        <fullName evidence="6 18">D-alanine--D-alanine ligase</fullName>
        <ecNumber evidence="6 18">6.3.2.4</ecNumber>
    </recommendedName>
    <alternativeName>
        <fullName evidence="18">D-Ala-D-Ala ligase</fullName>
    </alternativeName>
    <alternativeName>
        <fullName evidence="18">D-alanylalanine synthetase</fullName>
    </alternativeName>
</protein>
<dbReference type="GO" id="GO:0046872">
    <property type="term" value="F:metal ion binding"/>
    <property type="evidence" value="ECO:0007669"/>
    <property type="project" value="UniProtKB-KW"/>
</dbReference>
<dbReference type="GO" id="GO:0005524">
    <property type="term" value="F:ATP binding"/>
    <property type="evidence" value="ECO:0007669"/>
    <property type="project" value="UniProtKB-UniRule"/>
</dbReference>
<keyword evidence="8 18" id="KW-0436">Ligase</keyword>
<keyword evidence="13 18" id="KW-0133">Cell shape</keyword>
<dbReference type="FunFam" id="3.30.470.20:FF:000008">
    <property type="entry name" value="D-alanine--D-alanine ligase"/>
    <property type="match status" value="1"/>
</dbReference>
<feature type="binding site" evidence="20">
    <location>
        <position position="274"/>
    </location>
    <ligand>
        <name>Mg(2+)</name>
        <dbReference type="ChEBI" id="CHEBI:18420"/>
        <label>1</label>
    </ligand>
</feature>
<dbReference type="Pfam" id="PF01820">
    <property type="entry name" value="Dala_Dala_lig_N"/>
    <property type="match status" value="1"/>
</dbReference>
<dbReference type="PIRSF" id="PIRSF039102">
    <property type="entry name" value="Ddl/VanB"/>
    <property type="match status" value="1"/>
</dbReference>